<dbReference type="PANTHER" id="PTHR11362">
    <property type="entry name" value="PHOSPHATIDYLETHANOLAMINE-BINDING PROTEIN"/>
    <property type="match status" value="1"/>
</dbReference>
<evidence type="ECO:0008006" key="6">
    <source>
        <dbReference type="Google" id="ProtNLM"/>
    </source>
</evidence>
<evidence type="ECO:0000256" key="1">
    <source>
        <dbReference type="SAM" id="MobiDB-lite"/>
    </source>
</evidence>
<dbReference type="CDD" id="cd00866">
    <property type="entry name" value="PEBP_euk"/>
    <property type="match status" value="1"/>
</dbReference>
<dbReference type="OrthoDB" id="2506647at2759"/>
<protein>
    <recommendedName>
        <fullName evidence="6">PEBP-like protein</fullName>
    </recommendedName>
</protein>
<dbReference type="Gene3D" id="3.90.280.10">
    <property type="entry name" value="PEBP-like"/>
    <property type="match status" value="1"/>
</dbReference>
<keyword evidence="2" id="KW-0472">Membrane</keyword>
<evidence type="ECO:0000256" key="2">
    <source>
        <dbReference type="SAM" id="Phobius"/>
    </source>
</evidence>
<evidence type="ECO:0000313" key="5">
    <source>
        <dbReference type="Proteomes" id="UP000799537"/>
    </source>
</evidence>
<accession>A0A6A6CWQ0</accession>
<dbReference type="EMBL" id="ML993582">
    <property type="protein sequence ID" value="KAF2171627.1"/>
    <property type="molecule type" value="Genomic_DNA"/>
</dbReference>
<evidence type="ECO:0000313" key="4">
    <source>
        <dbReference type="EMBL" id="KAF2171627.1"/>
    </source>
</evidence>
<organism evidence="4 5">
    <name type="scientific">Zasmidium cellare ATCC 36951</name>
    <dbReference type="NCBI Taxonomy" id="1080233"/>
    <lineage>
        <taxon>Eukaryota</taxon>
        <taxon>Fungi</taxon>
        <taxon>Dikarya</taxon>
        <taxon>Ascomycota</taxon>
        <taxon>Pezizomycotina</taxon>
        <taxon>Dothideomycetes</taxon>
        <taxon>Dothideomycetidae</taxon>
        <taxon>Mycosphaerellales</taxon>
        <taxon>Mycosphaerellaceae</taxon>
        <taxon>Zasmidium</taxon>
    </lineage>
</organism>
<evidence type="ECO:0000256" key="3">
    <source>
        <dbReference type="SAM" id="SignalP"/>
    </source>
</evidence>
<keyword evidence="3" id="KW-0732">Signal</keyword>
<gene>
    <name evidence="4" type="ORF">M409DRAFT_63264</name>
</gene>
<feature type="signal peptide" evidence="3">
    <location>
        <begin position="1"/>
        <end position="18"/>
    </location>
</feature>
<dbReference type="PANTHER" id="PTHR11362:SF82">
    <property type="entry name" value="PHOSPHATIDYLETHANOLAMINE-BINDING PROTEIN 4"/>
    <property type="match status" value="1"/>
</dbReference>
<dbReference type="Pfam" id="PF01161">
    <property type="entry name" value="PBP"/>
    <property type="match status" value="1"/>
</dbReference>
<name>A0A6A6CWQ0_ZASCE</name>
<feature type="region of interest" description="Disordered" evidence="1">
    <location>
        <begin position="220"/>
        <end position="239"/>
    </location>
</feature>
<dbReference type="AlphaFoldDB" id="A0A6A6CWQ0"/>
<dbReference type="SUPFAM" id="SSF49777">
    <property type="entry name" value="PEBP-like"/>
    <property type="match status" value="1"/>
</dbReference>
<dbReference type="InterPro" id="IPR035810">
    <property type="entry name" value="PEBP_euk"/>
</dbReference>
<keyword evidence="2" id="KW-1133">Transmembrane helix</keyword>
<dbReference type="InterPro" id="IPR036610">
    <property type="entry name" value="PEBP-like_sf"/>
</dbReference>
<dbReference type="RefSeq" id="XP_033672516.1">
    <property type="nucleotide sequence ID" value="XM_033815509.1"/>
</dbReference>
<keyword evidence="2" id="KW-0812">Transmembrane</keyword>
<keyword evidence="5" id="KW-1185">Reference proteome</keyword>
<dbReference type="Proteomes" id="UP000799537">
    <property type="component" value="Unassembled WGS sequence"/>
</dbReference>
<dbReference type="GeneID" id="54568781"/>
<feature type="transmembrane region" description="Helical" evidence="2">
    <location>
        <begin position="245"/>
        <end position="268"/>
    </location>
</feature>
<dbReference type="InterPro" id="IPR008914">
    <property type="entry name" value="PEBP"/>
</dbReference>
<sequence length="269" mass="27985">MISARSLASLALAIPALAIPPPDFGFPEAPNDTALAVRFQNPNVLVQEAALYGIGITQNAPSLSVNTSDYQSLADYNGNYTVLMVDPDASYPQNPNRRFILHWMQANLAQSSNATSNATLGGRALQNSTAPVVPYMRPSPPTNSSAHRYIIYAFQQPSNFSVPPQWSGLSGMNRTNFNLTNFISDARLGTPAAANYFYVSNQTSVPANFTAAPGGSYPGGNGDAVTSGDPYSQSTTSTSSSTSSAAAAAMITGAGSLLGAGIVGMAAFL</sequence>
<feature type="chain" id="PRO_5025393531" description="PEBP-like protein" evidence="3">
    <location>
        <begin position="19"/>
        <end position="269"/>
    </location>
</feature>
<proteinExistence type="predicted"/>
<reference evidence="4" key="1">
    <citation type="journal article" date="2020" name="Stud. Mycol.">
        <title>101 Dothideomycetes genomes: a test case for predicting lifestyles and emergence of pathogens.</title>
        <authorList>
            <person name="Haridas S."/>
            <person name="Albert R."/>
            <person name="Binder M."/>
            <person name="Bloem J."/>
            <person name="Labutti K."/>
            <person name="Salamov A."/>
            <person name="Andreopoulos B."/>
            <person name="Baker S."/>
            <person name="Barry K."/>
            <person name="Bills G."/>
            <person name="Bluhm B."/>
            <person name="Cannon C."/>
            <person name="Castanera R."/>
            <person name="Culley D."/>
            <person name="Daum C."/>
            <person name="Ezra D."/>
            <person name="Gonzalez J."/>
            <person name="Henrissat B."/>
            <person name="Kuo A."/>
            <person name="Liang C."/>
            <person name="Lipzen A."/>
            <person name="Lutzoni F."/>
            <person name="Magnuson J."/>
            <person name="Mondo S."/>
            <person name="Nolan M."/>
            <person name="Ohm R."/>
            <person name="Pangilinan J."/>
            <person name="Park H.-J."/>
            <person name="Ramirez L."/>
            <person name="Alfaro M."/>
            <person name="Sun H."/>
            <person name="Tritt A."/>
            <person name="Yoshinaga Y."/>
            <person name="Zwiers L.-H."/>
            <person name="Turgeon B."/>
            <person name="Goodwin S."/>
            <person name="Spatafora J."/>
            <person name="Crous P."/>
            <person name="Grigoriev I."/>
        </authorList>
    </citation>
    <scope>NUCLEOTIDE SEQUENCE</scope>
    <source>
        <strain evidence="4">ATCC 36951</strain>
    </source>
</reference>